<dbReference type="KEGG" id="hbe:BEI_2690"/>
<keyword evidence="2" id="KW-1185">Reference proteome</keyword>
<gene>
    <name evidence="1" type="ORF">BEI_2690</name>
</gene>
<evidence type="ECO:0000313" key="2">
    <source>
        <dbReference type="Proteomes" id="UP000219993"/>
    </source>
</evidence>
<sequence length="98" mass="11093">MKDSTCLIDAPEMLLPEVRLVMTSRPDPRILFSPGPSGTFILLCRCGNNEVSRDRSTWQRFVPDFEAQSCLCRECRSDVPLTFNDDPHLYLQQSPGSS</sequence>
<proteinExistence type="predicted"/>
<reference evidence="1 2" key="1">
    <citation type="journal article" date="2017" name="Sci. Rep.">
        <title>Revealing the Saline Adaptation Strategies of the Halophilic Bacterium Halomonas beimenensis through High-throughput Omics and Transposon Mutagenesis Approaches.</title>
        <authorList>
            <person name="Chen Y.H."/>
            <person name="Lin S.S."/>
            <person name="Shyu Y.T."/>
        </authorList>
    </citation>
    <scope>NUCLEOTIDE SEQUENCE [LARGE SCALE GENOMIC DNA]</scope>
    <source>
        <strain evidence="1 2">NTU-111</strain>
    </source>
</reference>
<dbReference type="AlphaFoldDB" id="A0A291P9X9"/>
<name>A0A291P9X9_9GAMM</name>
<dbReference type="EMBL" id="CP021435">
    <property type="protein sequence ID" value="ATJ83677.1"/>
    <property type="molecule type" value="Genomic_DNA"/>
</dbReference>
<dbReference type="Proteomes" id="UP000219993">
    <property type="component" value="Chromosome"/>
</dbReference>
<evidence type="ECO:0000313" key="1">
    <source>
        <dbReference type="EMBL" id="ATJ83677.1"/>
    </source>
</evidence>
<organism evidence="1 2">
    <name type="scientific">Halomonas beimenensis</name>
    <dbReference type="NCBI Taxonomy" id="475662"/>
    <lineage>
        <taxon>Bacteria</taxon>
        <taxon>Pseudomonadati</taxon>
        <taxon>Pseudomonadota</taxon>
        <taxon>Gammaproteobacteria</taxon>
        <taxon>Oceanospirillales</taxon>
        <taxon>Halomonadaceae</taxon>
        <taxon>Halomonas</taxon>
    </lineage>
</organism>
<protein>
    <submittedName>
        <fullName evidence="1">Uncharacterized protein</fullName>
    </submittedName>
</protein>
<accession>A0A291P9X9</accession>